<keyword evidence="6" id="KW-1185">Reference proteome</keyword>
<dbReference type="PANTHER" id="PTHR30408:SF13">
    <property type="entry name" value="TYPE I RESTRICTION ENZYME HINDI SPECIFICITY SUBUNIT"/>
    <property type="match status" value="1"/>
</dbReference>
<evidence type="ECO:0000256" key="1">
    <source>
        <dbReference type="ARBA" id="ARBA00010923"/>
    </source>
</evidence>
<dbReference type="Proteomes" id="UP000070529">
    <property type="component" value="Unassembled WGS sequence"/>
</dbReference>
<dbReference type="SUPFAM" id="SSF116734">
    <property type="entry name" value="DNA methylase specificity domain"/>
    <property type="match status" value="2"/>
</dbReference>
<keyword evidence="3" id="KW-0238">DNA-binding</keyword>
<keyword evidence="2" id="KW-0680">Restriction system</keyword>
<name>A0A135I2R7_9GAMM</name>
<comment type="caution">
    <text evidence="5">The sequence shown here is derived from an EMBL/GenBank/DDBJ whole genome shotgun (WGS) entry which is preliminary data.</text>
</comment>
<proteinExistence type="inferred from homology"/>
<comment type="similarity">
    <text evidence="1">Belongs to the type-I restriction system S methylase family.</text>
</comment>
<dbReference type="Pfam" id="PF01420">
    <property type="entry name" value="Methylase_S"/>
    <property type="match status" value="1"/>
</dbReference>
<evidence type="ECO:0000259" key="4">
    <source>
        <dbReference type="Pfam" id="PF01420"/>
    </source>
</evidence>
<protein>
    <recommendedName>
        <fullName evidence="4">Type I restriction modification DNA specificity domain-containing protein</fullName>
    </recommendedName>
</protein>
<evidence type="ECO:0000256" key="2">
    <source>
        <dbReference type="ARBA" id="ARBA00022747"/>
    </source>
</evidence>
<dbReference type="InterPro" id="IPR044946">
    <property type="entry name" value="Restrct_endonuc_typeI_TRD_sf"/>
</dbReference>
<evidence type="ECO:0000313" key="6">
    <source>
        <dbReference type="Proteomes" id="UP000070529"/>
    </source>
</evidence>
<dbReference type="GO" id="GO:0009307">
    <property type="term" value="P:DNA restriction-modification system"/>
    <property type="evidence" value="ECO:0007669"/>
    <property type="project" value="UniProtKB-KW"/>
</dbReference>
<feature type="domain" description="Type I restriction modification DNA specificity" evidence="4">
    <location>
        <begin position="8"/>
        <end position="182"/>
    </location>
</feature>
<evidence type="ECO:0000313" key="5">
    <source>
        <dbReference type="EMBL" id="KXF79743.1"/>
    </source>
</evidence>
<dbReference type="GO" id="GO:0003677">
    <property type="term" value="F:DNA binding"/>
    <property type="evidence" value="ECO:0007669"/>
    <property type="project" value="UniProtKB-KW"/>
</dbReference>
<dbReference type="InterPro" id="IPR000055">
    <property type="entry name" value="Restrct_endonuc_typeI_TRD"/>
</dbReference>
<dbReference type="RefSeq" id="WP_067419993.1">
    <property type="nucleotide sequence ID" value="NZ_LNTY01000060.1"/>
</dbReference>
<reference evidence="5 6" key="1">
    <citation type="submission" date="2015-11" db="EMBL/GenBank/DDBJ databases">
        <title>Genomic Taxonomy of the Vibrionaceae.</title>
        <authorList>
            <person name="Gomez-Gil B."/>
            <person name="Enciso-Ibarra J."/>
        </authorList>
    </citation>
    <scope>NUCLEOTIDE SEQUENCE [LARGE SCALE GENOMIC DNA]</scope>
    <source>
        <strain evidence="5 6">CAIM 912</strain>
    </source>
</reference>
<dbReference type="CDD" id="cd17246">
    <property type="entry name" value="RMtype1_S_SonII-TRD2-CR2_like"/>
    <property type="match status" value="1"/>
</dbReference>
<evidence type="ECO:0000256" key="3">
    <source>
        <dbReference type="ARBA" id="ARBA00023125"/>
    </source>
</evidence>
<dbReference type="EMBL" id="LNTY01000060">
    <property type="protein sequence ID" value="KXF79743.1"/>
    <property type="molecule type" value="Genomic_DNA"/>
</dbReference>
<dbReference type="STRING" id="294935.ATN88_12540"/>
<gene>
    <name evidence="5" type="ORF">ATN88_12540</name>
</gene>
<dbReference type="AlphaFoldDB" id="A0A135I2R7"/>
<dbReference type="PANTHER" id="PTHR30408">
    <property type="entry name" value="TYPE-1 RESTRICTION ENZYME ECOKI SPECIFICITY PROTEIN"/>
    <property type="match status" value="1"/>
</dbReference>
<dbReference type="Gene3D" id="3.90.220.20">
    <property type="entry name" value="DNA methylase specificity domains"/>
    <property type="match status" value="2"/>
</dbReference>
<accession>A0A135I2R7</accession>
<sequence length="464" mass="52147">MGSNPVVTTKLSDLCELIVDCPHSTPKWTDSGFVVLRNQNIRNGALDLTSPSYTDEAGYNSRIKRAVPQAGDIVITREAPMGEVCIIPEGLQCCLGQRQVLLRPKKGISNEYLFWALQSPFVKHQISWNEGTGTTVSNIRIPVLKAFEIPRWFEQEPQIAAQLSAIDNKITLNRQISQTLEQMAQKLFKSWFVDFDPVIDNAQDAGNPIPDEQQHRAEARKAVRESEGFKQLPDDVRRLFPDAFEESELGWVPKGWAISSVSEISEILNGFAFKSGDYATSGQFVLRTKNFENGEVARANDDVFLPDSFLDSHKKYLCEPYDYHLVMVGASVGKCAMIFPHQLPALRNQNMWCFRAKKNSIAHQSYVKYMLDMLVSKSIGLASGSAREFFRKGDFGNQKVCVGDELIQSQFELICSKWTEKKAKNAEQLDSLTRLRDTLLPKLISGELRLDDVEAAVVQETVSA</sequence>
<dbReference type="OrthoDB" id="9798929at2"/>
<organism evidence="5 6">
    <name type="scientific">Enterovibrio coralii</name>
    <dbReference type="NCBI Taxonomy" id="294935"/>
    <lineage>
        <taxon>Bacteria</taxon>
        <taxon>Pseudomonadati</taxon>
        <taxon>Pseudomonadota</taxon>
        <taxon>Gammaproteobacteria</taxon>
        <taxon>Vibrionales</taxon>
        <taxon>Vibrionaceae</taxon>
        <taxon>Enterovibrio</taxon>
    </lineage>
</organism>
<dbReference type="InterPro" id="IPR052021">
    <property type="entry name" value="Type-I_RS_S_subunit"/>
</dbReference>